<evidence type="ECO:0000313" key="2">
    <source>
        <dbReference type="Proteomes" id="UP001151079"/>
    </source>
</evidence>
<reference evidence="1" key="1">
    <citation type="submission" date="2022-10" db="EMBL/GenBank/DDBJ databases">
        <title>Two novel species of Flavobacterium.</title>
        <authorList>
            <person name="Liu Q."/>
            <person name="Xin Y.-H."/>
        </authorList>
    </citation>
    <scope>NUCLEOTIDE SEQUENCE</scope>
    <source>
        <strain evidence="1">LS1R49</strain>
    </source>
</reference>
<proteinExistence type="predicted"/>
<protein>
    <recommendedName>
        <fullName evidence="3">Phage tail tube protein</fullName>
    </recommendedName>
</protein>
<sequence length="138" mass="15708">MAKVKRMHEVYSSGDVTVTLMGIYDINPSAIEYNSNYAHEYQRGLRRDARGWRMGAKEMDAKITLPLDAIAIIEKYAPNGDIALLRPFPIIVTFFNTENVLIKDVITAKFKGNGRAVTNDGEIEKEYELFPTEMEFNI</sequence>
<organism evidence="1 2">
    <name type="scientific">Flavobacterium shii</name>
    <dbReference type="NCBI Taxonomy" id="2987687"/>
    <lineage>
        <taxon>Bacteria</taxon>
        <taxon>Pseudomonadati</taxon>
        <taxon>Bacteroidota</taxon>
        <taxon>Flavobacteriia</taxon>
        <taxon>Flavobacteriales</taxon>
        <taxon>Flavobacteriaceae</taxon>
        <taxon>Flavobacterium</taxon>
    </lineage>
</organism>
<gene>
    <name evidence="1" type="ORF">OIU83_17790</name>
</gene>
<dbReference type="Proteomes" id="UP001151079">
    <property type="component" value="Unassembled WGS sequence"/>
</dbReference>
<dbReference type="EMBL" id="JAOZEW010000020">
    <property type="protein sequence ID" value="MCV9929518.1"/>
    <property type="molecule type" value="Genomic_DNA"/>
</dbReference>
<evidence type="ECO:0000313" key="1">
    <source>
        <dbReference type="EMBL" id="MCV9929518.1"/>
    </source>
</evidence>
<name>A0A9X3C7W5_9FLAO</name>
<dbReference type="AlphaFoldDB" id="A0A9X3C7W5"/>
<keyword evidence="2" id="KW-1185">Reference proteome</keyword>
<evidence type="ECO:0008006" key="3">
    <source>
        <dbReference type="Google" id="ProtNLM"/>
    </source>
</evidence>
<comment type="caution">
    <text evidence="1">The sequence shown here is derived from an EMBL/GenBank/DDBJ whole genome shotgun (WGS) entry which is preliminary data.</text>
</comment>
<accession>A0A9X3C7W5</accession>
<dbReference type="RefSeq" id="WP_264207604.1">
    <property type="nucleotide sequence ID" value="NZ_JAOZEW010000020.1"/>
</dbReference>